<organism evidence="2 3">
    <name type="scientific">Paramarasmius palmivorus</name>
    <dbReference type="NCBI Taxonomy" id="297713"/>
    <lineage>
        <taxon>Eukaryota</taxon>
        <taxon>Fungi</taxon>
        <taxon>Dikarya</taxon>
        <taxon>Basidiomycota</taxon>
        <taxon>Agaricomycotina</taxon>
        <taxon>Agaricomycetes</taxon>
        <taxon>Agaricomycetidae</taxon>
        <taxon>Agaricales</taxon>
        <taxon>Marasmiineae</taxon>
        <taxon>Marasmiaceae</taxon>
        <taxon>Paramarasmius</taxon>
    </lineage>
</organism>
<reference evidence="2 3" key="1">
    <citation type="submission" date="2024-01" db="EMBL/GenBank/DDBJ databases">
        <title>A draft genome for a cacao thread blight-causing isolate of Paramarasmius palmivorus.</title>
        <authorList>
            <person name="Baruah I.K."/>
            <person name="Bukari Y."/>
            <person name="Amoako-Attah I."/>
            <person name="Meinhardt L.W."/>
            <person name="Bailey B.A."/>
            <person name="Cohen S.P."/>
        </authorList>
    </citation>
    <scope>NUCLEOTIDE SEQUENCE [LARGE SCALE GENOMIC DNA]</scope>
    <source>
        <strain evidence="2 3">GH-12</strain>
    </source>
</reference>
<protein>
    <submittedName>
        <fullName evidence="2">Uncharacterized protein</fullName>
    </submittedName>
</protein>
<accession>A0AAW0D500</accession>
<feature type="compositionally biased region" description="Basic residues" evidence="1">
    <location>
        <begin position="23"/>
        <end position="37"/>
    </location>
</feature>
<evidence type="ECO:0000256" key="1">
    <source>
        <dbReference type="SAM" id="MobiDB-lite"/>
    </source>
</evidence>
<sequence length="523" mass="57349">MANTPMRERSMEIATIIANRGRAAPHRKKLTRKMRRVPRTDEESQSERASARKNALRPRTICSAYTASWAMESQKHFSPQPPQMQPIQSVVMEDVSLLDSVPSHPDTPRDMIPSRMNSDSHPTSFSRPTQSLSSVQSVTMDDASSFHTLPTHTLSFCGTFSSEKNSHQTFPSLRPQHRAQTVSSVQSIVMEDAFPLDSTLDTQASSSQRTPSMMDVDLMSRSGSLMSIDEPDPKPQGSLAWELEPFCHVGALIPSVTPAPCSIQGPHVAVLHPNIPLQVDNTQFPPPQHSHQSSMVYSPGTSFGNMPPPSSACITSSGLTHSSPFLPHQGMSTFNPHANFPPQTIDIPTNPMSLFHESQPAAGTYNHLSPAPSPGVGFASQLYTLNPYLARPVPALPVRISARPMATYSSHLEAQDHRVDNHVNPSNPGYSMVQYPRSYSEFSAQPSASAYPVPGSAERTSCGLESTPTRLMNWYSNVEAASSQNINNNPASERNFIAWGGQSRWTWSPDGRREIQLNESSSL</sequence>
<evidence type="ECO:0000313" key="2">
    <source>
        <dbReference type="EMBL" id="KAK7047343.1"/>
    </source>
</evidence>
<feature type="region of interest" description="Disordered" evidence="1">
    <location>
        <begin position="20"/>
        <end position="57"/>
    </location>
</feature>
<name>A0AAW0D500_9AGAR</name>
<feature type="compositionally biased region" description="Polar residues" evidence="1">
    <location>
        <begin position="115"/>
        <end position="132"/>
    </location>
</feature>
<evidence type="ECO:0000313" key="3">
    <source>
        <dbReference type="Proteomes" id="UP001383192"/>
    </source>
</evidence>
<dbReference type="Proteomes" id="UP001383192">
    <property type="component" value="Unassembled WGS sequence"/>
</dbReference>
<gene>
    <name evidence="2" type="ORF">VNI00_006574</name>
</gene>
<dbReference type="AlphaFoldDB" id="A0AAW0D500"/>
<dbReference type="EMBL" id="JAYKXP010000020">
    <property type="protein sequence ID" value="KAK7047343.1"/>
    <property type="molecule type" value="Genomic_DNA"/>
</dbReference>
<comment type="caution">
    <text evidence="2">The sequence shown here is derived from an EMBL/GenBank/DDBJ whole genome shotgun (WGS) entry which is preliminary data.</text>
</comment>
<keyword evidence="3" id="KW-1185">Reference proteome</keyword>
<proteinExistence type="predicted"/>
<feature type="region of interest" description="Disordered" evidence="1">
    <location>
        <begin position="100"/>
        <end position="132"/>
    </location>
</feature>
<feature type="compositionally biased region" description="Basic and acidic residues" evidence="1">
    <location>
        <begin position="38"/>
        <end position="50"/>
    </location>
</feature>